<organism evidence="2 3">
    <name type="scientific">Pristionchus entomophagus</name>
    <dbReference type="NCBI Taxonomy" id="358040"/>
    <lineage>
        <taxon>Eukaryota</taxon>
        <taxon>Metazoa</taxon>
        <taxon>Ecdysozoa</taxon>
        <taxon>Nematoda</taxon>
        <taxon>Chromadorea</taxon>
        <taxon>Rhabditida</taxon>
        <taxon>Rhabditina</taxon>
        <taxon>Diplogasteromorpha</taxon>
        <taxon>Diplogasteroidea</taxon>
        <taxon>Neodiplogasteridae</taxon>
        <taxon>Pristionchus</taxon>
    </lineage>
</organism>
<feature type="non-terminal residue" evidence="2">
    <location>
        <position position="126"/>
    </location>
</feature>
<gene>
    <name evidence="2" type="ORF">PENTCL1PPCAC_11267</name>
</gene>
<sequence length="126" mass="14290">MSLLLCSLELASLFTDSCFFSSLISSLVSRLVLRDCRLFLGTECDCSLFFVLFRCFHSSPWITVDILIPVTLDICHRGIVGVTTLGSVEYRQLKQLSNSEWGQKDYSNLLLSQFLLLRSGELFDVH</sequence>
<dbReference type="AlphaFoldDB" id="A0AAV5T273"/>
<dbReference type="EMBL" id="BTSX01000003">
    <property type="protein sequence ID" value="GMS89092.1"/>
    <property type="molecule type" value="Genomic_DNA"/>
</dbReference>
<evidence type="ECO:0000313" key="3">
    <source>
        <dbReference type="Proteomes" id="UP001432027"/>
    </source>
</evidence>
<accession>A0AAV5T273</accession>
<name>A0AAV5T273_9BILA</name>
<dbReference type="Proteomes" id="UP001432027">
    <property type="component" value="Unassembled WGS sequence"/>
</dbReference>
<keyword evidence="3" id="KW-1185">Reference proteome</keyword>
<comment type="caution">
    <text evidence="2">The sequence shown here is derived from an EMBL/GenBank/DDBJ whole genome shotgun (WGS) entry which is preliminary data.</text>
</comment>
<proteinExistence type="predicted"/>
<reference evidence="2" key="1">
    <citation type="submission" date="2023-10" db="EMBL/GenBank/DDBJ databases">
        <title>Genome assembly of Pristionchus species.</title>
        <authorList>
            <person name="Yoshida K."/>
            <person name="Sommer R.J."/>
        </authorList>
    </citation>
    <scope>NUCLEOTIDE SEQUENCE</scope>
    <source>
        <strain evidence="2">RS0144</strain>
    </source>
</reference>
<evidence type="ECO:0000313" key="2">
    <source>
        <dbReference type="EMBL" id="GMS89092.1"/>
    </source>
</evidence>
<protein>
    <submittedName>
        <fullName evidence="2">Uncharacterized protein</fullName>
    </submittedName>
</protein>
<feature type="chain" id="PRO_5043540261" evidence="1">
    <location>
        <begin position="16"/>
        <end position="126"/>
    </location>
</feature>
<evidence type="ECO:0000256" key="1">
    <source>
        <dbReference type="SAM" id="SignalP"/>
    </source>
</evidence>
<keyword evidence="1" id="KW-0732">Signal</keyword>
<feature type="signal peptide" evidence="1">
    <location>
        <begin position="1"/>
        <end position="15"/>
    </location>
</feature>